<accession>A0A4D4KSJ4</accession>
<gene>
    <name evidence="3" type="ORF">SVIO_000600</name>
</gene>
<dbReference type="Pfam" id="PF07811">
    <property type="entry name" value="TadE"/>
    <property type="match status" value="1"/>
</dbReference>
<keyword evidence="1" id="KW-0472">Membrane</keyword>
<evidence type="ECO:0000313" key="4">
    <source>
        <dbReference type="Proteomes" id="UP000301309"/>
    </source>
</evidence>
<name>A0A4D4KSJ4_STRVO</name>
<organism evidence="3 4">
    <name type="scientific">Streptomyces violaceusniger</name>
    <dbReference type="NCBI Taxonomy" id="68280"/>
    <lineage>
        <taxon>Bacteria</taxon>
        <taxon>Bacillati</taxon>
        <taxon>Actinomycetota</taxon>
        <taxon>Actinomycetes</taxon>
        <taxon>Kitasatosporales</taxon>
        <taxon>Streptomycetaceae</taxon>
        <taxon>Streptomyces</taxon>
        <taxon>Streptomyces violaceusniger group</taxon>
    </lineage>
</organism>
<feature type="transmembrane region" description="Helical" evidence="1">
    <location>
        <begin position="20"/>
        <end position="38"/>
    </location>
</feature>
<feature type="domain" description="TadE-like" evidence="2">
    <location>
        <begin position="16"/>
        <end position="58"/>
    </location>
</feature>
<dbReference type="InterPro" id="IPR012495">
    <property type="entry name" value="TadE-like_dom"/>
</dbReference>
<dbReference type="Proteomes" id="UP000301309">
    <property type="component" value="Unassembled WGS sequence"/>
</dbReference>
<dbReference type="AlphaFoldDB" id="A0A4D4KSJ4"/>
<evidence type="ECO:0000256" key="1">
    <source>
        <dbReference type="SAM" id="Phobius"/>
    </source>
</evidence>
<dbReference type="EMBL" id="BJHW01000001">
    <property type="protein sequence ID" value="GDY49437.1"/>
    <property type="molecule type" value="Genomic_DNA"/>
</dbReference>
<reference evidence="3 4" key="1">
    <citation type="journal article" date="2020" name="Int. J. Syst. Evol. Microbiol.">
        <title>Reclassification of Streptomyces castelarensis and Streptomyces sporoclivatus as later heterotypic synonyms of Streptomyces antimycoticus.</title>
        <authorList>
            <person name="Komaki H."/>
            <person name="Tamura T."/>
        </authorList>
    </citation>
    <scope>NUCLEOTIDE SEQUENCE [LARGE SCALE GENOMIC DNA]</scope>
    <source>
        <strain evidence="3 4">NBRC 13459</strain>
    </source>
</reference>
<evidence type="ECO:0000313" key="3">
    <source>
        <dbReference type="EMBL" id="GDY49437.1"/>
    </source>
</evidence>
<protein>
    <recommendedName>
        <fullName evidence="2">TadE-like domain-containing protein</fullName>
    </recommendedName>
</protein>
<proteinExistence type="predicted"/>
<evidence type="ECO:0000259" key="2">
    <source>
        <dbReference type="Pfam" id="PF07811"/>
    </source>
</evidence>
<keyword evidence="1" id="KW-1133">Transmembrane helix</keyword>
<keyword evidence="1" id="KW-0812">Transmembrane</keyword>
<sequence length="194" mass="20012">MPRLRRVRERLGDDRGSEAVQAAIITPLLIMFVCLALAGGRLATSGSKIDAAAEDAAREASLTRSAATAQHAASAAAEESLADQGIACASTSVSVDTSGLNAPLGQAGSVTVTVRCTVDLTDLLLPAPAPARCPRPSPRSSTSTGKGLLGSHILRCRGVRTEVWVLSGECARVLGFMLRASSVLELLLGRLLVP</sequence>
<keyword evidence="4" id="KW-1185">Reference proteome</keyword>
<comment type="caution">
    <text evidence="3">The sequence shown here is derived from an EMBL/GenBank/DDBJ whole genome shotgun (WGS) entry which is preliminary data.</text>
</comment>